<dbReference type="Proteomes" id="UP000563898">
    <property type="component" value="Unassembled WGS sequence"/>
</dbReference>
<organism evidence="1 2">
    <name type="scientific">Gordonia polyisoprenivorans</name>
    <dbReference type="NCBI Taxonomy" id="84595"/>
    <lineage>
        <taxon>Bacteria</taxon>
        <taxon>Bacillati</taxon>
        <taxon>Actinomycetota</taxon>
        <taxon>Actinomycetes</taxon>
        <taxon>Mycobacteriales</taxon>
        <taxon>Gordoniaceae</taxon>
        <taxon>Gordonia</taxon>
    </lineage>
</organism>
<name>A0A846WTB2_9ACTN</name>
<sequence>MLVNQWQVIDVIGDQCSAMGCKEPASVDDNGDLVVMIRLREDGVPLLQDNGVNLQFCASHAEHFLRNWAGLLAVSDASNQQIYVLVGLTLEEHRAVLARGLRTVLEQWIGAKDE</sequence>
<dbReference type="AlphaFoldDB" id="A0A846WTB2"/>
<gene>
    <name evidence="1" type="ORF">HGA05_22680</name>
</gene>
<accession>A0A846WTB2</accession>
<comment type="caution">
    <text evidence="1">The sequence shown here is derived from an EMBL/GenBank/DDBJ whole genome shotgun (WGS) entry which is preliminary data.</text>
</comment>
<dbReference type="EMBL" id="JAAXPC010000017">
    <property type="protein sequence ID" value="NKY04377.1"/>
    <property type="molecule type" value="Genomic_DNA"/>
</dbReference>
<dbReference type="RefSeq" id="WP_138944115.1">
    <property type="nucleotide sequence ID" value="NZ_JAAXPC010000017.1"/>
</dbReference>
<protein>
    <submittedName>
        <fullName evidence="1">Uncharacterized protein</fullName>
    </submittedName>
</protein>
<reference evidence="1 2" key="1">
    <citation type="submission" date="2020-04" db="EMBL/GenBank/DDBJ databases">
        <title>MicrobeNet Type strains.</title>
        <authorList>
            <person name="Nicholson A.C."/>
        </authorList>
    </citation>
    <scope>NUCLEOTIDE SEQUENCE [LARGE SCALE GENOMIC DNA]</scope>
    <source>
        <strain evidence="1 2">ATCC BAA-14</strain>
    </source>
</reference>
<proteinExistence type="predicted"/>
<evidence type="ECO:0000313" key="2">
    <source>
        <dbReference type="Proteomes" id="UP000563898"/>
    </source>
</evidence>
<evidence type="ECO:0000313" key="1">
    <source>
        <dbReference type="EMBL" id="NKY04377.1"/>
    </source>
</evidence>